<dbReference type="AlphaFoldDB" id="A0A6U2M2T7"/>
<name>A0A6U2M2T7_9STRA</name>
<dbReference type="EMBL" id="HBGY01006155">
    <property type="protein sequence ID" value="CAD9563006.1"/>
    <property type="molecule type" value="Transcribed_RNA"/>
</dbReference>
<evidence type="ECO:0000313" key="1">
    <source>
        <dbReference type="EMBL" id="CAD9563004.1"/>
    </source>
</evidence>
<evidence type="ECO:0000313" key="2">
    <source>
        <dbReference type="EMBL" id="CAD9563006.1"/>
    </source>
</evidence>
<gene>
    <name evidence="1" type="ORF">LDAN0321_LOCUS3788</name>
    <name evidence="2" type="ORF">LDAN0321_LOCUS3789</name>
</gene>
<reference evidence="1" key="1">
    <citation type="submission" date="2021-01" db="EMBL/GenBank/DDBJ databases">
        <authorList>
            <person name="Corre E."/>
            <person name="Pelletier E."/>
            <person name="Niang G."/>
            <person name="Scheremetjew M."/>
            <person name="Finn R."/>
            <person name="Kale V."/>
            <person name="Holt S."/>
            <person name="Cochrane G."/>
            <person name="Meng A."/>
            <person name="Brown T."/>
            <person name="Cohen L."/>
        </authorList>
    </citation>
    <scope>NUCLEOTIDE SEQUENCE</scope>
    <source>
        <strain evidence="1">B650</strain>
    </source>
</reference>
<sequence length="449" mass="51079">MSKTAHFYSGDIPQNYELEDVDGLCSFRDAFMYPVVIFELPPGKVQEDQLARPNSFTMKAQTVLTSSHIARLSKPMSTAGGQQEKKRRNSARFFIVPDTITVLRTLSIVLESIRPERIERQKKYFAAEAKKSGLPDAETGEVISEAALAEQTVIAFRKWARRYEIPEGDEGVLLSVLGSISNIAQASWDTLSATPIDDLTRDVILAFFGKEQPPTRDLKNTDFHNSCLSPQNENVMANDTASYSLNERDYSMQREQNTLFEPPPSQRGDQTDIGRIGFANGMEDHYNAYQYQHGIQSQQSGNNLGVDSSHTYPRDQVIESGMYEGNAPPFAPAHQTFYSNNEQNEDRDFFTPMQPLRNGNMSRDIRDSGGLLYHRDQHGQSALPFQNNNQYFAEQNHHQQQYGRNNDDQLQYGLRQHQYTAGQYNAKQRNKLVGNQDFSPFPNQRGFFR</sequence>
<proteinExistence type="predicted"/>
<protein>
    <submittedName>
        <fullName evidence="1">Uncharacterized protein</fullName>
    </submittedName>
</protein>
<organism evidence="1">
    <name type="scientific">Leptocylindrus danicus</name>
    <dbReference type="NCBI Taxonomy" id="163516"/>
    <lineage>
        <taxon>Eukaryota</taxon>
        <taxon>Sar</taxon>
        <taxon>Stramenopiles</taxon>
        <taxon>Ochrophyta</taxon>
        <taxon>Bacillariophyta</taxon>
        <taxon>Coscinodiscophyceae</taxon>
        <taxon>Chaetocerotophycidae</taxon>
        <taxon>Leptocylindrales</taxon>
        <taxon>Leptocylindraceae</taxon>
        <taxon>Leptocylindrus</taxon>
    </lineage>
</organism>
<dbReference type="EMBL" id="HBGY01006154">
    <property type="protein sequence ID" value="CAD9563004.1"/>
    <property type="molecule type" value="Transcribed_RNA"/>
</dbReference>
<accession>A0A6U2M2T7</accession>